<dbReference type="InParanoid" id="A0A165KB28"/>
<feature type="domain" description="Protein kinase" evidence="3">
    <location>
        <begin position="40"/>
        <end position="186"/>
    </location>
</feature>
<gene>
    <name evidence="4" type="ORF">EXIGLDRAFT_441649</name>
</gene>
<dbReference type="Pfam" id="PF07714">
    <property type="entry name" value="PK_Tyr_Ser-Thr"/>
    <property type="match status" value="1"/>
</dbReference>
<reference evidence="4 5" key="1">
    <citation type="journal article" date="2016" name="Mol. Biol. Evol.">
        <title>Comparative Genomics of Early-Diverging Mushroom-Forming Fungi Provides Insights into the Origins of Lignocellulose Decay Capabilities.</title>
        <authorList>
            <person name="Nagy L.G."/>
            <person name="Riley R."/>
            <person name="Tritt A."/>
            <person name="Adam C."/>
            <person name="Daum C."/>
            <person name="Floudas D."/>
            <person name="Sun H."/>
            <person name="Yadav J.S."/>
            <person name="Pangilinan J."/>
            <person name="Larsson K.H."/>
            <person name="Matsuura K."/>
            <person name="Barry K."/>
            <person name="Labutti K."/>
            <person name="Kuo R."/>
            <person name="Ohm R.A."/>
            <person name="Bhattacharya S.S."/>
            <person name="Shirouzu T."/>
            <person name="Yoshinaga Y."/>
            <person name="Martin F.M."/>
            <person name="Grigoriev I.V."/>
            <person name="Hibbett D.S."/>
        </authorList>
    </citation>
    <scope>NUCLEOTIDE SEQUENCE [LARGE SCALE GENOMIC DNA]</scope>
    <source>
        <strain evidence="4 5">HHB12029</strain>
    </source>
</reference>
<dbReference type="InterPro" id="IPR011009">
    <property type="entry name" value="Kinase-like_dom_sf"/>
</dbReference>
<dbReference type="InterPro" id="IPR001245">
    <property type="entry name" value="Ser-Thr/Tyr_kinase_cat_dom"/>
</dbReference>
<dbReference type="GO" id="GO:0004672">
    <property type="term" value="F:protein kinase activity"/>
    <property type="evidence" value="ECO:0007669"/>
    <property type="project" value="InterPro"/>
</dbReference>
<dbReference type="PROSITE" id="PS50011">
    <property type="entry name" value="PROTEIN_KINASE_DOM"/>
    <property type="match status" value="1"/>
</dbReference>
<keyword evidence="2" id="KW-0067">ATP-binding</keyword>
<evidence type="ECO:0000313" key="4">
    <source>
        <dbReference type="EMBL" id="KZV96071.1"/>
    </source>
</evidence>
<dbReference type="PANTHER" id="PTHR27001">
    <property type="entry name" value="OS01G0253100 PROTEIN"/>
    <property type="match status" value="1"/>
</dbReference>
<dbReference type="EMBL" id="KV425947">
    <property type="protein sequence ID" value="KZV96071.1"/>
    <property type="molecule type" value="Genomic_DNA"/>
</dbReference>
<accession>A0A165KB28</accession>
<dbReference type="Gene3D" id="1.10.510.10">
    <property type="entry name" value="Transferase(Phosphotransferase) domain 1"/>
    <property type="match status" value="1"/>
</dbReference>
<name>A0A165KB28_EXIGL</name>
<evidence type="ECO:0000313" key="5">
    <source>
        <dbReference type="Proteomes" id="UP000077266"/>
    </source>
</evidence>
<evidence type="ECO:0000256" key="1">
    <source>
        <dbReference type="ARBA" id="ARBA00022741"/>
    </source>
</evidence>
<dbReference type="Proteomes" id="UP000077266">
    <property type="component" value="Unassembled WGS sequence"/>
</dbReference>
<dbReference type="PANTHER" id="PTHR27001:SF585">
    <property type="entry name" value="OS02G0648100 PROTEIN"/>
    <property type="match status" value="1"/>
</dbReference>
<proteinExistence type="predicted"/>
<dbReference type="GO" id="GO:0005524">
    <property type="term" value="F:ATP binding"/>
    <property type="evidence" value="ECO:0007669"/>
    <property type="project" value="UniProtKB-KW"/>
</dbReference>
<evidence type="ECO:0000259" key="3">
    <source>
        <dbReference type="PROSITE" id="PS50011"/>
    </source>
</evidence>
<dbReference type="STRING" id="1314781.A0A165KB28"/>
<keyword evidence="5" id="KW-1185">Reference proteome</keyword>
<dbReference type="OrthoDB" id="4062651at2759"/>
<dbReference type="GO" id="GO:0005886">
    <property type="term" value="C:plasma membrane"/>
    <property type="evidence" value="ECO:0007669"/>
    <property type="project" value="TreeGrafter"/>
</dbReference>
<organism evidence="4 5">
    <name type="scientific">Exidia glandulosa HHB12029</name>
    <dbReference type="NCBI Taxonomy" id="1314781"/>
    <lineage>
        <taxon>Eukaryota</taxon>
        <taxon>Fungi</taxon>
        <taxon>Dikarya</taxon>
        <taxon>Basidiomycota</taxon>
        <taxon>Agaricomycotina</taxon>
        <taxon>Agaricomycetes</taxon>
        <taxon>Auriculariales</taxon>
        <taxon>Exidiaceae</taxon>
        <taxon>Exidia</taxon>
    </lineage>
</organism>
<dbReference type="InterPro" id="IPR000719">
    <property type="entry name" value="Prot_kinase_dom"/>
</dbReference>
<protein>
    <recommendedName>
        <fullName evidence="3">Protein kinase domain-containing protein</fullName>
    </recommendedName>
</protein>
<dbReference type="AlphaFoldDB" id="A0A165KB28"/>
<evidence type="ECO:0000256" key="2">
    <source>
        <dbReference type="ARBA" id="ARBA00022840"/>
    </source>
</evidence>
<dbReference type="SUPFAM" id="SSF56112">
    <property type="entry name" value="Protein kinase-like (PK-like)"/>
    <property type="match status" value="1"/>
</dbReference>
<sequence length="186" mass="20571">MDWLHWQHADGTPDRTFLATYSIGNVVTFPALGDEPTVPVTIIACVDRNGRSATLKASAEVRGGSLLIALKHMTVSPGRQQEQISREVNVWRSANHPRLQPLLGVLREDFENAGDHLLASPWAANGNMLDYLRNKATACRTALIHQIAEALDYLHSMLEIVHGDVKCVRCLRSPYPGAYITKTGFD</sequence>
<keyword evidence="1" id="KW-0547">Nucleotide-binding</keyword>